<evidence type="ECO:0000259" key="7">
    <source>
        <dbReference type="PROSITE" id="PS50850"/>
    </source>
</evidence>
<feature type="transmembrane region" description="Helical" evidence="6">
    <location>
        <begin position="147"/>
        <end position="172"/>
    </location>
</feature>
<feature type="transmembrane region" description="Helical" evidence="6">
    <location>
        <begin position="115"/>
        <end position="135"/>
    </location>
</feature>
<dbReference type="InterPro" id="IPR020846">
    <property type="entry name" value="MFS_dom"/>
</dbReference>
<dbReference type="Proteomes" id="UP000253817">
    <property type="component" value="Unassembled WGS sequence"/>
</dbReference>
<protein>
    <submittedName>
        <fullName evidence="9">Tetracycline resistance MFS efflux pump</fullName>
    </submittedName>
</protein>
<evidence type="ECO:0000256" key="6">
    <source>
        <dbReference type="SAM" id="Phobius"/>
    </source>
</evidence>
<dbReference type="OrthoDB" id="7375466at2"/>
<dbReference type="SUPFAM" id="SSF103473">
    <property type="entry name" value="MFS general substrate transporter"/>
    <property type="match status" value="1"/>
</dbReference>
<reference evidence="11" key="2">
    <citation type="submission" date="2018-05" db="EMBL/GenBank/DDBJ databases">
        <title>Genome Sequencing of selected type strains of the family Eggerthellaceae.</title>
        <authorList>
            <person name="Danylec N."/>
            <person name="Stoll D.A."/>
            <person name="Doetsch A."/>
            <person name="Huch M."/>
        </authorList>
    </citation>
    <scope>NUCLEOTIDE SEQUENCE [LARGE SCALE GENOMIC DNA]</scope>
    <source>
        <strain evidence="11">DSM 16107</strain>
    </source>
</reference>
<evidence type="ECO:0000256" key="3">
    <source>
        <dbReference type="ARBA" id="ARBA00022692"/>
    </source>
</evidence>
<feature type="transmembrane region" description="Helical" evidence="6">
    <location>
        <begin position="21"/>
        <end position="45"/>
    </location>
</feature>
<feature type="transmembrane region" description="Helical" evidence="6">
    <location>
        <begin position="178"/>
        <end position="196"/>
    </location>
</feature>
<keyword evidence="3 6" id="KW-0812">Transmembrane</keyword>
<evidence type="ECO:0000256" key="2">
    <source>
        <dbReference type="ARBA" id="ARBA00022448"/>
    </source>
</evidence>
<keyword evidence="2" id="KW-0813">Transport</keyword>
<reference evidence="8 10" key="1">
    <citation type="journal article" date="2018" name="Elife">
        <title>Discovery and characterization of a prevalent human gut bacterial enzyme sufficient for the inactivation of a family of plant toxins.</title>
        <authorList>
            <person name="Koppel N."/>
            <person name="Bisanz J.E."/>
            <person name="Pandelia M.E."/>
            <person name="Turnbaugh P.J."/>
            <person name="Balskus E.P."/>
        </authorList>
    </citation>
    <scope>NUCLEOTIDE SEQUENCE [LARGE SCALE GENOMIC DNA]</scope>
    <source>
        <strain evidence="8 10">DSM 16107</strain>
    </source>
</reference>
<dbReference type="Pfam" id="PF07690">
    <property type="entry name" value="MFS_1"/>
    <property type="match status" value="1"/>
</dbReference>
<evidence type="ECO:0000256" key="5">
    <source>
        <dbReference type="ARBA" id="ARBA00023136"/>
    </source>
</evidence>
<feature type="transmembrane region" description="Helical" evidence="6">
    <location>
        <begin position="57"/>
        <end position="78"/>
    </location>
</feature>
<dbReference type="AlphaFoldDB" id="A0A3N0IRK3"/>
<accession>A0A3N0IRK3</accession>
<dbReference type="InterPro" id="IPR001958">
    <property type="entry name" value="Tet-R_TetA/multi-R_MdtG-like"/>
</dbReference>
<dbReference type="EMBL" id="PPTT01000012">
    <property type="protein sequence ID" value="RDB68943.1"/>
    <property type="molecule type" value="Genomic_DNA"/>
</dbReference>
<comment type="subcellular location">
    <subcellularLocation>
        <location evidence="1">Cell membrane</location>
        <topology evidence="1">Multi-pass membrane protein</topology>
    </subcellularLocation>
</comment>
<feature type="transmembrane region" description="Helical" evidence="6">
    <location>
        <begin position="223"/>
        <end position="243"/>
    </location>
</feature>
<feature type="transmembrane region" description="Helical" evidence="6">
    <location>
        <begin position="263"/>
        <end position="284"/>
    </location>
</feature>
<feature type="transmembrane region" description="Helical" evidence="6">
    <location>
        <begin position="379"/>
        <end position="403"/>
    </location>
</feature>
<comment type="caution">
    <text evidence="9">The sequence shown here is derived from an EMBL/GenBank/DDBJ whole genome shotgun (WGS) entry which is preliminary data.</text>
</comment>
<evidence type="ECO:0000313" key="11">
    <source>
        <dbReference type="Proteomes" id="UP000270112"/>
    </source>
</evidence>
<sequence length="418" mass="42639">MFPPSSRAPRGAGHSVDPKALAFGLASTFLCGIGFSIIMPVLPFLVQPYVSDPAQQATVVTLLVSVYAACVFLVAPGLGALSDRFGRRPLLLVCLLGSAAGYLVLGIGGALGVLFVGRIIEGLTGGSIGTIFAYFADITPRDERTKYFGWVSALSGAGVIIGPAMGGLLAQFGASTPLFFGAGITLLNCIFGFFCMPESLAASARIPAVPLARLNPFTQLKGVLSLGTIGLLLCGALLVWTASGSLQGIFSPFCLDVFAWDPAVIGLVFSILGVQDIVAQGLVMPRLLRRLSDVQIAVVGMSAEVAGYALIAASALAVQPPLFVAAVFAYGFGDSIFGPSCNGMLSKAADEADQGRTLGASQSLQSLARIVGPLAGGQLYVLLGPAAPACMGALLVACAIPVLRAGARTSAAVRAGAR</sequence>
<dbReference type="PANTHER" id="PTHR23504:SF15">
    <property type="entry name" value="MAJOR FACILITATOR SUPERFAMILY (MFS) PROFILE DOMAIN-CONTAINING PROTEIN"/>
    <property type="match status" value="1"/>
</dbReference>
<keyword evidence="4 6" id="KW-1133">Transmembrane helix</keyword>
<dbReference type="PRINTS" id="PR01035">
    <property type="entry name" value="TCRTETA"/>
</dbReference>
<feature type="transmembrane region" description="Helical" evidence="6">
    <location>
        <begin position="90"/>
        <end position="109"/>
    </location>
</feature>
<dbReference type="PANTHER" id="PTHR23504">
    <property type="entry name" value="MAJOR FACILITATOR SUPERFAMILY DOMAIN-CONTAINING PROTEIN 10"/>
    <property type="match status" value="1"/>
</dbReference>
<feature type="domain" description="Major facilitator superfamily (MFS) profile" evidence="7">
    <location>
        <begin position="20"/>
        <end position="404"/>
    </location>
</feature>
<dbReference type="GO" id="GO:0005886">
    <property type="term" value="C:plasma membrane"/>
    <property type="evidence" value="ECO:0007669"/>
    <property type="project" value="UniProtKB-SubCell"/>
</dbReference>
<dbReference type="RefSeq" id="WP_114546252.1">
    <property type="nucleotide sequence ID" value="NZ_PPTT01000012.1"/>
</dbReference>
<dbReference type="PROSITE" id="PS50850">
    <property type="entry name" value="MFS"/>
    <property type="match status" value="1"/>
</dbReference>
<dbReference type="Proteomes" id="UP000270112">
    <property type="component" value="Unassembled WGS sequence"/>
</dbReference>
<dbReference type="EMBL" id="QICC01000120">
    <property type="protein sequence ID" value="RNM39604.1"/>
    <property type="molecule type" value="Genomic_DNA"/>
</dbReference>
<name>A0A3N0IRK3_9ACTN</name>
<keyword evidence="5 6" id="KW-0472">Membrane</keyword>
<dbReference type="Gene3D" id="1.20.1250.20">
    <property type="entry name" value="MFS general substrate transporter like domains"/>
    <property type="match status" value="1"/>
</dbReference>
<keyword evidence="10" id="KW-1185">Reference proteome</keyword>
<dbReference type="InterPro" id="IPR011701">
    <property type="entry name" value="MFS"/>
</dbReference>
<evidence type="ECO:0000313" key="10">
    <source>
        <dbReference type="Proteomes" id="UP000253817"/>
    </source>
</evidence>
<evidence type="ECO:0000313" key="9">
    <source>
        <dbReference type="EMBL" id="RNM39604.1"/>
    </source>
</evidence>
<reference evidence="9" key="3">
    <citation type="journal article" date="2019" name="Microbiol. Resour. Announc.">
        <title>Draft Genome Sequences of Type Strains of Gordonibacter faecihominis, Paraeggerthella hongkongensis, Parvibacter caecicola,Slackia equolifaciens, Slackia faecicanis, and Slackia isoflavoniconvertens.</title>
        <authorList>
            <person name="Danylec N."/>
            <person name="Stoll D.A."/>
            <person name="Dotsch A."/>
            <person name="Huch M."/>
        </authorList>
    </citation>
    <scope>NUCLEOTIDE SEQUENCE</scope>
    <source>
        <strain evidence="9">DSM 16107</strain>
    </source>
</reference>
<organism evidence="9 11">
    <name type="scientific">Eggerthella sinensis</name>
    <dbReference type="NCBI Taxonomy" id="242230"/>
    <lineage>
        <taxon>Bacteria</taxon>
        <taxon>Bacillati</taxon>
        <taxon>Actinomycetota</taxon>
        <taxon>Coriobacteriia</taxon>
        <taxon>Eggerthellales</taxon>
        <taxon>Eggerthellaceae</taxon>
        <taxon>Eggerthella</taxon>
    </lineage>
</organism>
<evidence type="ECO:0000256" key="1">
    <source>
        <dbReference type="ARBA" id="ARBA00004651"/>
    </source>
</evidence>
<proteinExistence type="predicted"/>
<dbReference type="GO" id="GO:0022857">
    <property type="term" value="F:transmembrane transporter activity"/>
    <property type="evidence" value="ECO:0007669"/>
    <property type="project" value="InterPro"/>
</dbReference>
<gene>
    <name evidence="8" type="ORF">C1876_08290</name>
    <name evidence="9" type="ORF">DMP09_16490</name>
</gene>
<feature type="transmembrane region" description="Helical" evidence="6">
    <location>
        <begin position="305"/>
        <end position="330"/>
    </location>
</feature>
<evidence type="ECO:0000313" key="8">
    <source>
        <dbReference type="EMBL" id="RDB68943.1"/>
    </source>
</evidence>
<evidence type="ECO:0000256" key="4">
    <source>
        <dbReference type="ARBA" id="ARBA00022989"/>
    </source>
</evidence>
<dbReference type="InterPro" id="IPR036259">
    <property type="entry name" value="MFS_trans_sf"/>
</dbReference>